<sequence>MVSKALKKTTPSSKEEISIVLVLPLPGVDEFLEALAAKYATVVFIAGLNGVCLACY</sequence>
<reference evidence="2" key="1">
    <citation type="journal article" date="2010" name="Nat. Biotechnol.">
        <title>Draft genome sequence of the oilseed species Ricinus communis.</title>
        <authorList>
            <person name="Chan A.P."/>
            <person name="Crabtree J."/>
            <person name="Zhao Q."/>
            <person name="Lorenzi H."/>
            <person name="Orvis J."/>
            <person name="Puiu D."/>
            <person name="Melake-Berhan A."/>
            <person name="Jones K.M."/>
            <person name="Redman J."/>
            <person name="Chen G."/>
            <person name="Cahoon E.B."/>
            <person name="Gedil M."/>
            <person name="Stanke M."/>
            <person name="Haas B.J."/>
            <person name="Wortman J.R."/>
            <person name="Fraser-Liggett C.M."/>
            <person name="Ravel J."/>
            <person name="Rabinowicz P.D."/>
        </authorList>
    </citation>
    <scope>NUCLEOTIDE SEQUENCE [LARGE SCALE GENOMIC DNA]</scope>
    <source>
        <strain evidence="2">cv. Hale</strain>
    </source>
</reference>
<name>B9SR10_RICCO</name>
<accession>B9SR10</accession>
<keyword evidence="2" id="KW-1185">Reference proteome</keyword>
<dbReference type="InParanoid" id="B9SR10"/>
<evidence type="ECO:0000313" key="2">
    <source>
        <dbReference type="Proteomes" id="UP000008311"/>
    </source>
</evidence>
<protein>
    <submittedName>
        <fullName evidence="1">Uncharacterized protein</fullName>
    </submittedName>
</protein>
<organism evidence="1 2">
    <name type="scientific">Ricinus communis</name>
    <name type="common">Castor bean</name>
    <dbReference type="NCBI Taxonomy" id="3988"/>
    <lineage>
        <taxon>Eukaryota</taxon>
        <taxon>Viridiplantae</taxon>
        <taxon>Streptophyta</taxon>
        <taxon>Embryophyta</taxon>
        <taxon>Tracheophyta</taxon>
        <taxon>Spermatophyta</taxon>
        <taxon>Magnoliopsida</taxon>
        <taxon>eudicotyledons</taxon>
        <taxon>Gunneridae</taxon>
        <taxon>Pentapetalae</taxon>
        <taxon>rosids</taxon>
        <taxon>fabids</taxon>
        <taxon>Malpighiales</taxon>
        <taxon>Euphorbiaceae</taxon>
        <taxon>Acalyphoideae</taxon>
        <taxon>Acalypheae</taxon>
        <taxon>Ricinus</taxon>
    </lineage>
</organism>
<evidence type="ECO:0000313" key="1">
    <source>
        <dbReference type="EMBL" id="EEF33971.1"/>
    </source>
</evidence>
<proteinExistence type="predicted"/>
<dbReference type="Proteomes" id="UP000008311">
    <property type="component" value="Unassembled WGS sequence"/>
</dbReference>
<dbReference type="EMBL" id="EQ974092">
    <property type="protein sequence ID" value="EEF33971.1"/>
    <property type="molecule type" value="Genomic_DNA"/>
</dbReference>
<gene>
    <name evidence="1" type="ORF">RCOM_0616170</name>
</gene>
<dbReference type="AlphaFoldDB" id="B9SR10"/>